<dbReference type="EMBL" id="LR746268">
    <property type="protein sequence ID" value="CAA7396994.1"/>
    <property type="molecule type" value="Genomic_DNA"/>
</dbReference>
<evidence type="ECO:0000256" key="3">
    <source>
        <dbReference type="ARBA" id="ARBA00022729"/>
    </source>
</evidence>
<gene>
    <name evidence="7" type="ORF">SI8410_05007657</name>
    <name evidence="8" type="ORF">SI8410_05007666</name>
</gene>
<accession>A0A7I8KGZ9</accession>
<dbReference type="PANTHER" id="PTHR11014">
    <property type="entry name" value="PEPTIDASE M20 FAMILY MEMBER"/>
    <property type="match status" value="1"/>
</dbReference>
<feature type="chain" id="PRO_5035587264" evidence="6">
    <location>
        <begin position="26"/>
        <end position="424"/>
    </location>
</feature>
<name>A0A7I8KGZ9_SPIIN</name>
<dbReference type="Proteomes" id="UP000663760">
    <property type="component" value="Chromosome 5"/>
</dbReference>
<comment type="function">
    <text evidence="1">Hydrolyzes certain amino acid conjugates of the plant growth regulator indole-3-acetic acid (IAA).</text>
</comment>
<dbReference type="GO" id="GO:0010179">
    <property type="term" value="F:IAA-Ala conjugate hydrolase activity"/>
    <property type="evidence" value="ECO:0007669"/>
    <property type="project" value="TreeGrafter"/>
</dbReference>
<evidence type="ECO:0000256" key="1">
    <source>
        <dbReference type="ARBA" id="ARBA00003007"/>
    </source>
</evidence>
<dbReference type="SUPFAM" id="SSF53187">
    <property type="entry name" value="Zn-dependent exopeptidases"/>
    <property type="match status" value="1"/>
</dbReference>
<dbReference type="InterPro" id="IPR036264">
    <property type="entry name" value="Bact_exopeptidase_dim_dom"/>
</dbReference>
<keyword evidence="4" id="KW-0378">Hydrolase</keyword>
<dbReference type="SUPFAM" id="SSF55031">
    <property type="entry name" value="Bacterial exopeptidase dimerisation domain"/>
    <property type="match status" value="1"/>
</dbReference>
<dbReference type="PANTHER" id="PTHR11014:SF63">
    <property type="entry name" value="METALLOPEPTIDASE, PUTATIVE (AFU_ORTHOLOGUE AFUA_6G09600)-RELATED"/>
    <property type="match status" value="1"/>
</dbReference>
<evidence type="ECO:0000256" key="6">
    <source>
        <dbReference type="SAM" id="SignalP"/>
    </source>
</evidence>
<organism evidence="8 9">
    <name type="scientific">Spirodela intermedia</name>
    <name type="common">Intermediate duckweed</name>
    <dbReference type="NCBI Taxonomy" id="51605"/>
    <lineage>
        <taxon>Eukaryota</taxon>
        <taxon>Viridiplantae</taxon>
        <taxon>Streptophyta</taxon>
        <taxon>Embryophyta</taxon>
        <taxon>Tracheophyta</taxon>
        <taxon>Spermatophyta</taxon>
        <taxon>Magnoliopsida</taxon>
        <taxon>Liliopsida</taxon>
        <taxon>Araceae</taxon>
        <taxon>Lemnoideae</taxon>
        <taxon>Spirodela</taxon>
    </lineage>
</organism>
<dbReference type="Pfam" id="PF01546">
    <property type="entry name" value="Peptidase_M20"/>
    <property type="match status" value="1"/>
</dbReference>
<keyword evidence="5" id="KW-0464">Manganese</keyword>
<keyword evidence="5" id="KW-0479">Metal-binding</keyword>
<evidence type="ECO:0000256" key="4">
    <source>
        <dbReference type="ARBA" id="ARBA00022801"/>
    </source>
</evidence>
<dbReference type="Gene3D" id="3.40.630.10">
    <property type="entry name" value="Zn peptidases"/>
    <property type="match status" value="1"/>
</dbReference>
<dbReference type="AlphaFoldDB" id="A0A7I8KGZ9"/>
<protein>
    <submittedName>
        <fullName evidence="8">Uncharacterized protein</fullName>
    </submittedName>
</protein>
<dbReference type="GO" id="GO:0046872">
    <property type="term" value="F:metal ion binding"/>
    <property type="evidence" value="ECO:0007669"/>
    <property type="project" value="UniProtKB-KW"/>
</dbReference>
<keyword evidence="3 6" id="KW-0732">Signal</keyword>
<evidence type="ECO:0000256" key="5">
    <source>
        <dbReference type="PIRSR" id="PIRSR005962-1"/>
    </source>
</evidence>
<feature type="binding site" evidence="5">
    <location>
        <position position="173"/>
    </location>
    <ligand>
        <name>Mn(2+)</name>
        <dbReference type="ChEBI" id="CHEBI:29035"/>
        <label>1</label>
    </ligand>
</feature>
<dbReference type="PIRSF" id="PIRSF005962">
    <property type="entry name" value="Pept_M20D_amidohydro"/>
    <property type="match status" value="1"/>
</dbReference>
<dbReference type="NCBIfam" id="TIGR01891">
    <property type="entry name" value="amidohydrolases"/>
    <property type="match status" value="1"/>
</dbReference>
<dbReference type="InterPro" id="IPR017439">
    <property type="entry name" value="Amidohydrolase"/>
</dbReference>
<dbReference type="GO" id="GO:0009850">
    <property type="term" value="P:auxin metabolic process"/>
    <property type="evidence" value="ECO:0007669"/>
    <property type="project" value="InterPro"/>
</dbReference>
<evidence type="ECO:0000256" key="2">
    <source>
        <dbReference type="ARBA" id="ARBA00006153"/>
    </source>
</evidence>
<keyword evidence="9" id="KW-1185">Reference proteome</keyword>
<dbReference type="CDD" id="cd08017">
    <property type="entry name" value="M20_IAA_Hyd"/>
    <property type="match status" value="1"/>
</dbReference>
<feature type="binding site" evidence="5">
    <location>
        <position position="137"/>
    </location>
    <ligand>
        <name>Mn(2+)</name>
        <dbReference type="ChEBI" id="CHEBI:29035"/>
        <label>2</label>
    </ligand>
</feature>
<dbReference type="FunFam" id="3.30.70.360:FF:000001">
    <property type="entry name" value="N-acetyldiaminopimelate deacetylase"/>
    <property type="match status" value="1"/>
</dbReference>
<evidence type="ECO:0000313" key="8">
    <source>
        <dbReference type="EMBL" id="CAA7397003.1"/>
    </source>
</evidence>
<dbReference type="InterPro" id="IPR002933">
    <property type="entry name" value="Peptidase_M20"/>
</dbReference>
<comment type="cofactor">
    <cofactor evidence="5">
        <name>Mn(2+)</name>
        <dbReference type="ChEBI" id="CHEBI:29035"/>
    </cofactor>
    <text evidence="5">The Mn(2+) ion enhances activity.</text>
</comment>
<comment type="similarity">
    <text evidence="2">Belongs to the peptidase M20 family.</text>
</comment>
<dbReference type="GO" id="GO:0005783">
    <property type="term" value="C:endoplasmic reticulum"/>
    <property type="evidence" value="ECO:0007669"/>
    <property type="project" value="TreeGrafter"/>
</dbReference>
<reference evidence="8" key="1">
    <citation type="submission" date="2020-02" db="EMBL/GenBank/DDBJ databases">
        <authorList>
            <person name="Scholz U."/>
            <person name="Mascher M."/>
            <person name="Fiebig A."/>
        </authorList>
    </citation>
    <scope>NUCLEOTIDE SEQUENCE</scope>
</reference>
<proteinExistence type="inferred from homology"/>
<feature type="binding site" evidence="5">
    <location>
        <position position="139"/>
    </location>
    <ligand>
        <name>Mn(2+)</name>
        <dbReference type="ChEBI" id="CHEBI:29035"/>
        <label>2</label>
    </ligand>
</feature>
<dbReference type="Gene3D" id="3.30.70.360">
    <property type="match status" value="1"/>
</dbReference>
<dbReference type="EMBL" id="LR746268">
    <property type="protein sequence ID" value="CAA7397003.1"/>
    <property type="molecule type" value="Genomic_DNA"/>
</dbReference>
<feature type="binding site" evidence="5">
    <location>
        <position position="197"/>
    </location>
    <ligand>
        <name>Mn(2+)</name>
        <dbReference type="ChEBI" id="CHEBI:29035"/>
        <label>2</label>
    </ligand>
</feature>
<evidence type="ECO:0000313" key="7">
    <source>
        <dbReference type="EMBL" id="CAA7396994.1"/>
    </source>
</evidence>
<dbReference type="OrthoDB" id="6119954at2759"/>
<feature type="signal peptide" evidence="6">
    <location>
        <begin position="1"/>
        <end position="25"/>
    </location>
</feature>
<dbReference type="InterPro" id="IPR044757">
    <property type="entry name" value="ILR1-like_Hyd"/>
</dbReference>
<feature type="binding site" evidence="5">
    <location>
        <position position="395"/>
    </location>
    <ligand>
        <name>Mn(2+)</name>
        <dbReference type="ChEBI" id="CHEBI:29035"/>
        <label>2</label>
    </ligand>
</feature>
<sequence>MASLRGPFFLFALIMATSIANPSWAPPRGLLDSLPRQLLESARSPEFFEWMKGVRRRIHQHPELAFEEHMTGELIRRELEGLGIDYSWPVARTGVVATIGPGDGPEFALRADMDALPLEEKVDWEHKSRHRGKMHACGHDAHITMLLGAARLLQDRKDDLKGTVKLIFQPAEEGFAGAYHVLKEGTLEKTRAIFGLHVDPRLPSGSLSSKSGVLLAASARFMAVIRGKGRLLGHDPVLAASFAVLGLQAIISRETDPIQSSVVSVVFVRAGDALDAIPESVTLGGTFRSLTNEGLAFLSRRIKEVIEAYSAAHRCTSAVMFMEEERIPYPPTVNDPAMYELARRVGEELVGRNKVHVSKPMMAAEDFGFYSQRIPSTLFLVGTRNQTVGAVHQLHSPYFFFDDCVLPFGAALHAAVAMAYLDSS</sequence>
<evidence type="ECO:0000313" key="9">
    <source>
        <dbReference type="Proteomes" id="UP000663760"/>
    </source>
</evidence>